<dbReference type="PANTHER" id="PTHR23033:SF14">
    <property type="entry name" value="GLYCOPROTEIN-N-ACETYLGALACTOSAMINE 3-BETA-GALACTOSYLTRANSFERASE 1-RELATED"/>
    <property type="match status" value="1"/>
</dbReference>
<keyword evidence="4" id="KW-0735">Signal-anchor</keyword>
<dbReference type="GO" id="GO:0016263">
    <property type="term" value="F:glycoprotein-N-acetylgalactosamine 3-beta-galactosyltransferase activity"/>
    <property type="evidence" value="ECO:0007669"/>
    <property type="project" value="TreeGrafter"/>
</dbReference>
<comment type="subcellular location">
    <subcellularLocation>
        <location evidence="1">Membrane</location>
        <topology evidence="1">Single-pass type II membrane protein</topology>
    </subcellularLocation>
</comment>
<comment type="similarity">
    <text evidence="2">Belongs to the glycosyltransferase 31 family. Beta3-Gal-T subfamily.</text>
</comment>
<evidence type="ECO:0000256" key="6">
    <source>
        <dbReference type="ARBA" id="ARBA00023136"/>
    </source>
</evidence>
<dbReference type="eggNOG" id="ENOG502S69K">
    <property type="taxonomic scope" value="Eukaryota"/>
</dbReference>
<feature type="region of interest" description="Disordered" evidence="7">
    <location>
        <begin position="61"/>
        <end position="81"/>
    </location>
</feature>
<keyword evidence="3" id="KW-0812">Transmembrane</keyword>
<evidence type="ECO:0000256" key="2">
    <source>
        <dbReference type="ARBA" id="ARBA00006462"/>
    </source>
</evidence>
<keyword evidence="5" id="KW-1133">Transmembrane helix</keyword>
<dbReference type="InterPro" id="IPR026050">
    <property type="entry name" value="C1GALT1/C1GALT1_chp1"/>
</dbReference>
<sequence length="353" mass="38849">MPPTGVRKRRSTSSAVAILHADQSGDDKNESSSSLLTRMLALVFSFACIALVIKNETRRRDELHRTTGMTSPAAKTEPSTRGPSFVTVVLPSVVKPEARPLRLKNIEKTWGPEARAVFVVHENIEFPQGAEIDSGSLSRTFPQVLKLPSDIKVDQGVERLLYSIRTVSETVNPSFIFFTNDHTFVLPNHLCRFLQKRDASKDAYVGHALKGKGTPVAFNSGAAGYVLSRQTYMRLIREMDDPKSECSPSNASKWLQGNPGILTATCFSKVLNVQVEDTRDGEDLSHVYHAYGLVRTVSAKVDQWYVNNHAPLDGILGVDAKYHHRLQQGEACCSENTVSEQLVALASPPSSLS</sequence>
<evidence type="ECO:0000256" key="7">
    <source>
        <dbReference type="SAM" id="MobiDB-lite"/>
    </source>
</evidence>
<accession>K0TD75</accession>
<proteinExistence type="inferred from homology"/>
<evidence type="ECO:0000256" key="4">
    <source>
        <dbReference type="ARBA" id="ARBA00022968"/>
    </source>
</evidence>
<dbReference type="PANTHER" id="PTHR23033">
    <property type="entry name" value="BETA1,3-GALACTOSYLTRANSFERASE"/>
    <property type="match status" value="1"/>
</dbReference>
<protein>
    <submittedName>
        <fullName evidence="8">Uncharacterized protein</fullName>
    </submittedName>
</protein>
<keyword evidence="9" id="KW-1185">Reference proteome</keyword>
<evidence type="ECO:0000313" key="8">
    <source>
        <dbReference type="EMBL" id="EJK75395.1"/>
    </source>
</evidence>
<evidence type="ECO:0000313" key="9">
    <source>
        <dbReference type="Proteomes" id="UP000266841"/>
    </source>
</evidence>
<gene>
    <name evidence="8" type="ORF">THAOC_02881</name>
</gene>
<keyword evidence="6" id="KW-0472">Membrane</keyword>
<dbReference type="Gene3D" id="3.90.550.50">
    <property type="match status" value="1"/>
</dbReference>
<dbReference type="AlphaFoldDB" id="K0TD75"/>
<name>K0TD75_THAOC</name>
<dbReference type="GO" id="GO:0016020">
    <property type="term" value="C:membrane"/>
    <property type="evidence" value="ECO:0007669"/>
    <property type="project" value="UniProtKB-SubCell"/>
</dbReference>
<evidence type="ECO:0000256" key="1">
    <source>
        <dbReference type="ARBA" id="ARBA00004606"/>
    </source>
</evidence>
<comment type="caution">
    <text evidence="8">The sequence shown here is derived from an EMBL/GenBank/DDBJ whole genome shotgun (WGS) entry which is preliminary data.</text>
</comment>
<evidence type="ECO:0000256" key="3">
    <source>
        <dbReference type="ARBA" id="ARBA00022692"/>
    </source>
</evidence>
<dbReference type="OrthoDB" id="414175at2759"/>
<organism evidence="8 9">
    <name type="scientific">Thalassiosira oceanica</name>
    <name type="common">Marine diatom</name>
    <dbReference type="NCBI Taxonomy" id="159749"/>
    <lineage>
        <taxon>Eukaryota</taxon>
        <taxon>Sar</taxon>
        <taxon>Stramenopiles</taxon>
        <taxon>Ochrophyta</taxon>
        <taxon>Bacillariophyta</taxon>
        <taxon>Coscinodiscophyceae</taxon>
        <taxon>Thalassiosirophycidae</taxon>
        <taxon>Thalassiosirales</taxon>
        <taxon>Thalassiosiraceae</taxon>
        <taxon>Thalassiosira</taxon>
    </lineage>
</organism>
<evidence type="ECO:0000256" key="5">
    <source>
        <dbReference type="ARBA" id="ARBA00022989"/>
    </source>
</evidence>
<reference evidence="8 9" key="1">
    <citation type="journal article" date="2012" name="Genome Biol.">
        <title>Genome and low-iron response of an oceanic diatom adapted to chronic iron limitation.</title>
        <authorList>
            <person name="Lommer M."/>
            <person name="Specht M."/>
            <person name="Roy A.S."/>
            <person name="Kraemer L."/>
            <person name="Andreson R."/>
            <person name="Gutowska M.A."/>
            <person name="Wolf J."/>
            <person name="Bergner S.V."/>
            <person name="Schilhabel M.B."/>
            <person name="Klostermeier U.C."/>
            <person name="Beiko R.G."/>
            <person name="Rosenstiel P."/>
            <person name="Hippler M."/>
            <person name="Laroche J."/>
        </authorList>
    </citation>
    <scope>NUCLEOTIDE SEQUENCE [LARGE SCALE GENOMIC DNA]</scope>
    <source>
        <strain evidence="8 9">CCMP1005</strain>
    </source>
</reference>
<dbReference type="Proteomes" id="UP000266841">
    <property type="component" value="Unassembled WGS sequence"/>
</dbReference>
<dbReference type="EMBL" id="AGNL01002954">
    <property type="protein sequence ID" value="EJK75395.1"/>
    <property type="molecule type" value="Genomic_DNA"/>
</dbReference>